<comment type="caution">
    <text evidence="12">The sequence shown here is derived from an EMBL/GenBank/DDBJ whole genome shotgun (WGS) entry which is preliminary data.</text>
</comment>
<feature type="transmembrane region" description="Helical" evidence="10">
    <location>
        <begin position="79"/>
        <end position="103"/>
    </location>
</feature>
<keyword evidence="5" id="KW-0547">Nucleotide-binding</keyword>
<dbReference type="InterPro" id="IPR011712">
    <property type="entry name" value="Sig_transdc_His_kin_sub3_dim/P"/>
</dbReference>
<feature type="transmembrane region" description="Helical" evidence="10">
    <location>
        <begin position="109"/>
        <end position="131"/>
    </location>
</feature>
<dbReference type="InterPro" id="IPR003594">
    <property type="entry name" value="HATPase_dom"/>
</dbReference>
<evidence type="ECO:0000256" key="10">
    <source>
        <dbReference type="SAM" id="Phobius"/>
    </source>
</evidence>
<dbReference type="PANTHER" id="PTHR24421">
    <property type="entry name" value="NITRATE/NITRITE SENSOR PROTEIN NARX-RELATED"/>
    <property type="match status" value="1"/>
</dbReference>
<keyword evidence="7" id="KW-0067">ATP-binding</keyword>
<dbReference type="SUPFAM" id="SSF55874">
    <property type="entry name" value="ATPase domain of HSP90 chaperone/DNA topoisomerase II/histidine kinase"/>
    <property type="match status" value="1"/>
</dbReference>
<evidence type="ECO:0000256" key="7">
    <source>
        <dbReference type="ARBA" id="ARBA00022840"/>
    </source>
</evidence>
<dbReference type="Pfam" id="PF02518">
    <property type="entry name" value="HATPase_c"/>
    <property type="match status" value="1"/>
</dbReference>
<proteinExistence type="predicted"/>
<accession>A0ABQ3Y7Q3</accession>
<keyword evidence="10" id="KW-0812">Transmembrane</keyword>
<keyword evidence="10" id="KW-0472">Membrane</keyword>
<keyword evidence="6 12" id="KW-0418">Kinase</keyword>
<dbReference type="Gene3D" id="3.30.565.10">
    <property type="entry name" value="Histidine kinase-like ATPase, C-terminal domain"/>
    <property type="match status" value="1"/>
</dbReference>
<name>A0ABQ3Y7Q3_9ACTN</name>
<gene>
    <name evidence="12" type="ORF">Ade02nite_46440</name>
</gene>
<keyword evidence="13" id="KW-1185">Reference proteome</keyword>
<dbReference type="Proteomes" id="UP000609879">
    <property type="component" value="Unassembled WGS sequence"/>
</dbReference>
<evidence type="ECO:0000256" key="6">
    <source>
        <dbReference type="ARBA" id="ARBA00022777"/>
    </source>
</evidence>
<dbReference type="Pfam" id="PF07730">
    <property type="entry name" value="HisKA_3"/>
    <property type="match status" value="1"/>
</dbReference>
<dbReference type="EC" id="2.7.13.3" evidence="2"/>
<evidence type="ECO:0000256" key="9">
    <source>
        <dbReference type="SAM" id="Coils"/>
    </source>
</evidence>
<dbReference type="InterPro" id="IPR050482">
    <property type="entry name" value="Sensor_HK_TwoCompSys"/>
</dbReference>
<evidence type="ECO:0000259" key="11">
    <source>
        <dbReference type="SMART" id="SM00387"/>
    </source>
</evidence>
<feature type="transmembrane region" description="Helical" evidence="10">
    <location>
        <begin position="143"/>
        <end position="163"/>
    </location>
</feature>
<organism evidence="12 13">
    <name type="scientific">Paractinoplanes deccanensis</name>
    <dbReference type="NCBI Taxonomy" id="113561"/>
    <lineage>
        <taxon>Bacteria</taxon>
        <taxon>Bacillati</taxon>
        <taxon>Actinomycetota</taxon>
        <taxon>Actinomycetes</taxon>
        <taxon>Micromonosporales</taxon>
        <taxon>Micromonosporaceae</taxon>
        <taxon>Paractinoplanes</taxon>
    </lineage>
</organism>
<feature type="transmembrane region" description="Helical" evidence="10">
    <location>
        <begin position="25"/>
        <end position="42"/>
    </location>
</feature>
<evidence type="ECO:0000256" key="1">
    <source>
        <dbReference type="ARBA" id="ARBA00000085"/>
    </source>
</evidence>
<evidence type="ECO:0000313" key="13">
    <source>
        <dbReference type="Proteomes" id="UP000609879"/>
    </source>
</evidence>
<keyword evidence="3" id="KW-0597">Phosphoprotein</keyword>
<evidence type="ECO:0000256" key="3">
    <source>
        <dbReference type="ARBA" id="ARBA00022553"/>
    </source>
</evidence>
<dbReference type="InterPro" id="IPR036890">
    <property type="entry name" value="HATPase_C_sf"/>
</dbReference>
<dbReference type="GO" id="GO:0016301">
    <property type="term" value="F:kinase activity"/>
    <property type="evidence" value="ECO:0007669"/>
    <property type="project" value="UniProtKB-KW"/>
</dbReference>
<dbReference type="CDD" id="cd16917">
    <property type="entry name" value="HATPase_UhpB-NarQ-NarX-like"/>
    <property type="match status" value="1"/>
</dbReference>
<feature type="domain" description="Histidine kinase/HSP90-like ATPase" evidence="11">
    <location>
        <begin position="299"/>
        <end position="419"/>
    </location>
</feature>
<evidence type="ECO:0000256" key="5">
    <source>
        <dbReference type="ARBA" id="ARBA00022741"/>
    </source>
</evidence>
<dbReference type="PANTHER" id="PTHR24421:SF10">
    <property type="entry name" value="NITRATE_NITRITE SENSOR PROTEIN NARQ"/>
    <property type="match status" value="1"/>
</dbReference>
<evidence type="ECO:0000256" key="8">
    <source>
        <dbReference type="ARBA" id="ARBA00023012"/>
    </source>
</evidence>
<keyword evidence="8" id="KW-0902">Two-component regulatory system</keyword>
<comment type="catalytic activity">
    <reaction evidence="1">
        <text>ATP + protein L-histidine = ADP + protein N-phospho-L-histidine.</text>
        <dbReference type="EC" id="2.7.13.3"/>
    </reaction>
</comment>
<evidence type="ECO:0000313" key="12">
    <source>
        <dbReference type="EMBL" id="GID76003.1"/>
    </source>
</evidence>
<keyword evidence="10" id="KW-1133">Transmembrane helix</keyword>
<dbReference type="RefSeq" id="WP_239168988.1">
    <property type="nucleotide sequence ID" value="NZ_BAAABO010000007.1"/>
</dbReference>
<feature type="coiled-coil region" evidence="9">
    <location>
        <begin position="160"/>
        <end position="191"/>
    </location>
</feature>
<evidence type="ECO:0000256" key="4">
    <source>
        <dbReference type="ARBA" id="ARBA00022679"/>
    </source>
</evidence>
<dbReference type="Gene3D" id="1.20.5.1930">
    <property type="match status" value="1"/>
</dbReference>
<feature type="transmembrane region" description="Helical" evidence="10">
    <location>
        <begin position="54"/>
        <end position="72"/>
    </location>
</feature>
<sequence length="419" mass="45668">MSSLSFRLLVPDPPGDQRSATRDRVADLIAVLCALAYGAAMVPLGDATAPSAPIPWQADVALGVPCILALFFRRRWPLGVCLVVLPLGAVSVMATGAILIALFTVAIRYRAGVVLLLAAAHVSTGVVYYTLQDHPPFPLWIDVVMRAFTGLAAIGWGLFLRAYRRLTLTLRQEARRAREEQQLRVDQARLTERSRIAREMHDVLAHRMSMVSLHAGALEVSSDAPADEIASAARTIRLSAHDALEELRAAIGVLRPGRAQAEPPQPDLDDLDELVQAARTSGMKVDFIWLQPPVRPAPVVGRTAYRLIQEALTNARKHAPGKSVDVRLDGAAGRHLRIEVINYVSDAHEHEEARRQEAQSSIGGAELSDHHLEIEDDGVPGSGVGLIGAGERAESVGGHVTYGREDDRFRFEAWLPWRA</sequence>
<keyword evidence="9" id="KW-0175">Coiled coil</keyword>
<evidence type="ECO:0000256" key="2">
    <source>
        <dbReference type="ARBA" id="ARBA00012438"/>
    </source>
</evidence>
<protein>
    <recommendedName>
        <fullName evidence="2">histidine kinase</fullName>
        <ecNumber evidence="2">2.7.13.3</ecNumber>
    </recommendedName>
</protein>
<keyword evidence="4" id="KW-0808">Transferase</keyword>
<dbReference type="SMART" id="SM00387">
    <property type="entry name" value="HATPase_c"/>
    <property type="match status" value="1"/>
</dbReference>
<dbReference type="EMBL" id="BOMI01000090">
    <property type="protein sequence ID" value="GID76003.1"/>
    <property type="molecule type" value="Genomic_DNA"/>
</dbReference>
<reference evidence="12 13" key="1">
    <citation type="submission" date="2021-01" db="EMBL/GenBank/DDBJ databases">
        <title>Whole genome shotgun sequence of Actinoplanes deccanensis NBRC 13994.</title>
        <authorList>
            <person name="Komaki H."/>
            <person name="Tamura T."/>
        </authorList>
    </citation>
    <scope>NUCLEOTIDE SEQUENCE [LARGE SCALE GENOMIC DNA]</scope>
    <source>
        <strain evidence="12 13">NBRC 13994</strain>
    </source>
</reference>